<dbReference type="Gene3D" id="3.40.800.20">
    <property type="entry name" value="Histone deacetylase domain"/>
    <property type="match status" value="1"/>
</dbReference>
<feature type="binding site" evidence="12">
    <location>
        <position position="96"/>
    </location>
    <ligand>
        <name>substrate</name>
    </ligand>
</feature>
<keyword evidence="6 10" id="KW-0805">Transcription regulation</keyword>
<evidence type="ECO:0000256" key="2">
    <source>
        <dbReference type="ARBA" id="ARBA00012111"/>
    </source>
</evidence>
<feature type="binding site" evidence="13">
    <location>
        <position position="261"/>
    </location>
    <ligand>
        <name>a divalent metal cation</name>
        <dbReference type="ChEBI" id="CHEBI:60240"/>
    </ligand>
</feature>
<evidence type="ECO:0000256" key="1">
    <source>
        <dbReference type="ARBA" id="ARBA00004123"/>
    </source>
</evidence>
<feature type="domain" description="Histone deacetylase" evidence="14">
    <location>
        <begin position="23"/>
        <end position="315"/>
    </location>
</feature>
<comment type="catalytic activity">
    <reaction evidence="10">
        <text>N(6)-acetyl-L-lysyl-[histone] + H2O = L-lysyl-[histone] + acetate</text>
        <dbReference type="Rhea" id="RHEA:58196"/>
        <dbReference type="Rhea" id="RHEA-COMP:9845"/>
        <dbReference type="Rhea" id="RHEA-COMP:11338"/>
        <dbReference type="ChEBI" id="CHEBI:15377"/>
        <dbReference type="ChEBI" id="CHEBI:29969"/>
        <dbReference type="ChEBI" id="CHEBI:30089"/>
        <dbReference type="ChEBI" id="CHEBI:61930"/>
        <dbReference type="EC" id="3.5.1.98"/>
    </reaction>
</comment>
<dbReference type="GO" id="GO:0141221">
    <property type="term" value="F:histone deacetylase activity, hydrolytic mechanism"/>
    <property type="evidence" value="ECO:0007669"/>
    <property type="project" value="UniProtKB-EC"/>
</dbReference>
<organism evidence="15">
    <name type="scientific">Mucochytrium quahogii</name>
    <dbReference type="NCBI Taxonomy" id="96639"/>
    <lineage>
        <taxon>Eukaryota</taxon>
        <taxon>Sar</taxon>
        <taxon>Stramenopiles</taxon>
        <taxon>Bigyra</taxon>
        <taxon>Labyrinthulomycetes</taxon>
        <taxon>Thraustochytrida</taxon>
        <taxon>Thraustochytriidae</taxon>
        <taxon>Mucochytrium</taxon>
    </lineage>
</organism>
<dbReference type="EMBL" id="HBHK01010282">
    <property type="protein sequence ID" value="CAD9679087.1"/>
    <property type="molecule type" value="Transcribed_RNA"/>
</dbReference>
<dbReference type="InterPro" id="IPR037138">
    <property type="entry name" value="His_deacetylse_dom_sf"/>
</dbReference>
<feature type="binding site" evidence="13">
    <location>
        <position position="175"/>
    </location>
    <ligand>
        <name>a divalent metal cation</name>
        <dbReference type="ChEBI" id="CHEBI:60240"/>
    </ligand>
</feature>
<keyword evidence="13" id="KW-0479">Metal-binding</keyword>
<comment type="similarity">
    <text evidence="9 10">Belongs to the histone deacetylase family. HD Type 1 subfamily.</text>
</comment>
<evidence type="ECO:0000256" key="7">
    <source>
        <dbReference type="ARBA" id="ARBA00023163"/>
    </source>
</evidence>
<evidence type="ECO:0000256" key="4">
    <source>
        <dbReference type="ARBA" id="ARBA00022801"/>
    </source>
</evidence>
<evidence type="ECO:0000256" key="9">
    <source>
        <dbReference type="ARBA" id="ARBA00061569"/>
    </source>
</evidence>
<dbReference type="GO" id="GO:0040029">
    <property type="term" value="P:epigenetic regulation of gene expression"/>
    <property type="evidence" value="ECO:0007669"/>
    <property type="project" value="TreeGrafter"/>
</dbReference>
<dbReference type="InterPro" id="IPR023801">
    <property type="entry name" value="His_deacetylse_dom"/>
</dbReference>
<dbReference type="PRINTS" id="PR01271">
    <property type="entry name" value="HISDACETLASE"/>
</dbReference>
<dbReference type="PIRSF" id="PIRSF037913">
    <property type="entry name" value="His_deacetylse_1"/>
    <property type="match status" value="1"/>
</dbReference>
<evidence type="ECO:0000256" key="3">
    <source>
        <dbReference type="ARBA" id="ARBA00022491"/>
    </source>
</evidence>
<keyword evidence="4 10" id="KW-0378">Hydrolase</keyword>
<dbReference type="SUPFAM" id="SSF52768">
    <property type="entry name" value="Arginase/deacetylase"/>
    <property type="match status" value="1"/>
</dbReference>
<gene>
    <name evidence="15" type="ORF">QSP1433_LOCUS6414</name>
</gene>
<dbReference type="PANTHER" id="PTHR10625:SF44">
    <property type="entry name" value="HISTONE DEACETYLASE 19"/>
    <property type="match status" value="1"/>
</dbReference>
<evidence type="ECO:0000256" key="13">
    <source>
        <dbReference type="PIRSR" id="PIRSR037913-3"/>
    </source>
</evidence>
<evidence type="ECO:0000256" key="5">
    <source>
        <dbReference type="ARBA" id="ARBA00022853"/>
    </source>
</evidence>
<comment type="subcellular location">
    <subcellularLocation>
        <location evidence="1 10">Nucleus</location>
    </subcellularLocation>
</comment>
<keyword evidence="5 10" id="KW-0156">Chromatin regulator</keyword>
<dbReference type="GO" id="GO:0046872">
    <property type="term" value="F:metal ion binding"/>
    <property type="evidence" value="ECO:0007669"/>
    <property type="project" value="UniProtKB-KW"/>
</dbReference>
<feature type="binding site" evidence="12">
    <location>
        <position position="146"/>
    </location>
    <ligand>
        <name>substrate</name>
    </ligand>
</feature>
<keyword evidence="7 10" id="KW-0804">Transcription</keyword>
<name>A0A7S2RRZ6_9STRA</name>
<protein>
    <recommendedName>
        <fullName evidence="2 10">Histone deacetylase</fullName>
        <ecNumber evidence="2 10">3.5.1.98</ecNumber>
    </recommendedName>
</protein>
<feature type="active site" description="Proton acceptor" evidence="11">
    <location>
        <position position="138"/>
    </location>
</feature>
<dbReference type="GO" id="GO:0005634">
    <property type="term" value="C:nucleus"/>
    <property type="evidence" value="ECO:0007669"/>
    <property type="project" value="UniProtKB-SubCell"/>
</dbReference>
<keyword evidence="8 10" id="KW-0539">Nucleus</keyword>
<evidence type="ECO:0000256" key="11">
    <source>
        <dbReference type="PIRSR" id="PIRSR037913-1"/>
    </source>
</evidence>
<feature type="binding site" evidence="12">
    <location>
        <position position="300"/>
    </location>
    <ligand>
        <name>substrate</name>
    </ligand>
</feature>
<evidence type="ECO:0000256" key="8">
    <source>
        <dbReference type="ARBA" id="ARBA00023242"/>
    </source>
</evidence>
<accession>A0A7S2RRZ6</accession>
<dbReference type="Pfam" id="PF00850">
    <property type="entry name" value="Hist_deacetyl"/>
    <property type="match status" value="1"/>
</dbReference>
<reference evidence="15" key="1">
    <citation type="submission" date="2021-01" db="EMBL/GenBank/DDBJ databases">
        <authorList>
            <person name="Corre E."/>
            <person name="Pelletier E."/>
            <person name="Niang G."/>
            <person name="Scheremetjew M."/>
            <person name="Finn R."/>
            <person name="Kale V."/>
            <person name="Holt S."/>
            <person name="Cochrane G."/>
            <person name="Meng A."/>
            <person name="Brown T."/>
            <person name="Cohen L."/>
        </authorList>
    </citation>
    <scope>NUCLEOTIDE SEQUENCE</scope>
    <source>
        <strain evidence="15">NY070348D</strain>
    </source>
</reference>
<evidence type="ECO:0000313" key="15">
    <source>
        <dbReference type="EMBL" id="CAD9679087.1"/>
    </source>
</evidence>
<evidence type="ECO:0000256" key="10">
    <source>
        <dbReference type="PIRNR" id="PIRNR037913"/>
    </source>
</evidence>
<evidence type="ECO:0000256" key="12">
    <source>
        <dbReference type="PIRSR" id="PIRSR037913-2"/>
    </source>
</evidence>
<dbReference type="FunFam" id="3.40.800.20:FF:000001">
    <property type="entry name" value="Histone deacetylase"/>
    <property type="match status" value="1"/>
</dbReference>
<dbReference type="PANTHER" id="PTHR10625">
    <property type="entry name" value="HISTONE DEACETYLASE HDAC1-RELATED"/>
    <property type="match status" value="1"/>
</dbReference>
<dbReference type="InterPro" id="IPR003084">
    <property type="entry name" value="HDAC_I/II"/>
</dbReference>
<evidence type="ECO:0000256" key="6">
    <source>
        <dbReference type="ARBA" id="ARBA00023015"/>
    </source>
</evidence>
<keyword evidence="3" id="KW-0678">Repressor</keyword>
<dbReference type="EC" id="3.5.1.98" evidence="2 10"/>
<dbReference type="AlphaFoldDB" id="A0A7S2RRZ6"/>
<sequence length="399" mass="44612">MGKHRVSYFFDSDIPNHHYGPGHPMKPGRLKLAHNLVLSYGLYRKMDMFRPHRASAEEMAQFHSPEYIDFIRRVSPDTAKALGSEAQTFNLGEYTDCPIFDNLFDFCSLYTGGSIDGAVRLNHGLSDIAINWPGGLHHAKKSEGSGFCYVNDIVLSILELLKFHARVLYIDIDIHHGDGVEEAFYLTDRVLTCSFHKYGDFFPGTGDIEDIGSEKGLGYSVNFPLKEGIGDKDFYRIFKPVIQKIMDVYKPGAVVLQCGADSLTGDRLGCFNLTAKGHAECVKFVKSFGIPLLILGGGGYTINNVARCWAYETAVLVDEEENITSTIPQNDYSAYFEPNQNLHLQPSNIQNLNTKEYLDKYKTQILQKLSQLQGAPSVAMQELPPEAYLEDKNVAGIQQ</sequence>
<feature type="binding site" evidence="13">
    <location>
        <position position="173"/>
    </location>
    <ligand>
        <name>a divalent metal cation</name>
        <dbReference type="ChEBI" id="CHEBI:60240"/>
    </ligand>
</feature>
<dbReference type="PRINTS" id="PR01270">
    <property type="entry name" value="HDASUPER"/>
</dbReference>
<evidence type="ECO:0000259" key="14">
    <source>
        <dbReference type="Pfam" id="PF00850"/>
    </source>
</evidence>
<dbReference type="InterPro" id="IPR023696">
    <property type="entry name" value="Ureohydrolase_dom_sf"/>
</dbReference>
<proteinExistence type="inferred from homology"/>
<dbReference type="InterPro" id="IPR000286">
    <property type="entry name" value="HDACs"/>
</dbReference>